<reference evidence="4 5" key="1">
    <citation type="submission" date="2010-04" db="EMBL/GenBank/DDBJ databases">
        <authorList>
            <person name="Muzny D."/>
            <person name="Qin X."/>
            <person name="Deng J."/>
            <person name="Jiang H."/>
            <person name="Liu Y."/>
            <person name="Qu J."/>
            <person name="Song X.-Z."/>
            <person name="Zhang L."/>
            <person name="Thornton R."/>
            <person name="Coyle M."/>
            <person name="Francisco L."/>
            <person name="Jackson L."/>
            <person name="Javaid M."/>
            <person name="Korchina V."/>
            <person name="Kovar C."/>
            <person name="Mata R."/>
            <person name="Mathew T."/>
            <person name="Ngo R."/>
            <person name="Nguyen L."/>
            <person name="Nguyen N."/>
            <person name="Okwuonu G."/>
            <person name="Ongeri F."/>
            <person name="Pham C."/>
            <person name="Simmons D."/>
            <person name="Wilczek-Boney K."/>
            <person name="Hale W."/>
            <person name="Jakkamsetti A."/>
            <person name="Pham P."/>
            <person name="Ruth R."/>
            <person name="San Lucas F."/>
            <person name="Warren J."/>
            <person name="Zhang J."/>
            <person name="Zhao Z."/>
            <person name="Zhou C."/>
            <person name="Zhu D."/>
            <person name="Lee S."/>
            <person name="Bess C."/>
            <person name="Blankenburg K."/>
            <person name="Forbes L."/>
            <person name="Fu Q."/>
            <person name="Gubbala S."/>
            <person name="Hirani K."/>
            <person name="Jayaseelan J.C."/>
            <person name="Lara F."/>
            <person name="Munidasa M."/>
            <person name="Palculict T."/>
            <person name="Patil S."/>
            <person name="Pu L.-L."/>
            <person name="Saada N."/>
            <person name="Tang L."/>
            <person name="Weissenberger G."/>
            <person name="Zhu Y."/>
            <person name="Hemphill L."/>
            <person name="Shang Y."/>
            <person name="Youmans B."/>
            <person name="Ayvaz T."/>
            <person name="Ross M."/>
            <person name="Santibanez J."/>
            <person name="Aqrawi P."/>
            <person name="Gross S."/>
            <person name="Joshi V."/>
            <person name="Fowler G."/>
            <person name="Nazareth L."/>
            <person name="Reid J."/>
            <person name="Worley K."/>
            <person name="Petrosino J."/>
            <person name="Highlander S."/>
            <person name="Gibbs R."/>
        </authorList>
    </citation>
    <scope>NUCLEOTIDE SEQUENCE [LARGE SCALE GENOMIC DNA]</scope>
    <source>
        <strain evidence="4 5">ATCC BAA-614</strain>
    </source>
</reference>
<dbReference type="GO" id="GO:0000976">
    <property type="term" value="F:transcription cis-regulatory region binding"/>
    <property type="evidence" value="ECO:0007669"/>
    <property type="project" value="TreeGrafter"/>
</dbReference>
<dbReference type="PRINTS" id="PR00455">
    <property type="entry name" value="HTHTETR"/>
</dbReference>
<dbReference type="HOGENOM" id="CLU_069356_14_1_11"/>
<evidence type="ECO:0000313" key="4">
    <source>
        <dbReference type="EMBL" id="EFG77001.1"/>
    </source>
</evidence>
<sequence length="216" mass="23112">MSVTRSPLGRPVGADGERTRARIIDAAMRCVAEMGYSRSTIREIARTADMTSGSLYHYFPNKSELLDAVAEDVERIALPRLRAAAGRADGVVDRLGSVLDEASRLMREHPHLAAFDRAVRAESNEHPERGRPKYPGLKALHDMIFELLDDARATGALPPGTDPGAAADAIHALARGLTERAASLDDDAYAAALASAKLLIGGALFAVAEEKSGRTR</sequence>
<comment type="caution">
    <text evidence="4">The sequence shown here is derived from an EMBL/GenBank/DDBJ whole genome shotgun (WGS) entry which is preliminary data.</text>
</comment>
<dbReference type="InterPro" id="IPR050109">
    <property type="entry name" value="HTH-type_TetR-like_transc_reg"/>
</dbReference>
<dbReference type="AlphaFoldDB" id="D5PA76"/>
<name>D5PA76_9MYCO</name>
<accession>D5PA76</accession>
<keyword evidence="5" id="KW-1185">Reference proteome</keyword>
<dbReference type="EMBL" id="ADNV01000233">
    <property type="protein sequence ID" value="EFG77001.1"/>
    <property type="molecule type" value="Genomic_DNA"/>
</dbReference>
<keyword evidence="1 2" id="KW-0238">DNA-binding</keyword>
<dbReference type="PROSITE" id="PS50977">
    <property type="entry name" value="HTH_TETR_2"/>
    <property type="match status" value="1"/>
</dbReference>
<dbReference type="PANTHER" id="PTHR30055">
    <property type="entry name" value="HTH-TYPE TRANSCRIPTIONAL REGULATOR RUTR"/>
    <property type="match status" value="1"/>
</dbReference>
<organism evidence="4 5">
    <name type="scientific">Mycobacterium parascrofulaceum ATCC BAA-614</name>
    <dbReference type="NCBI Taxonomy" id="525368"/>
    <lineage>
        <taxon>Bacteria</taxon>
        <taxon>Bacillati</taxon>
        <taxon>Actinomycetota</taxon>
        <taxon>Actinomycetes</taxon>
        <taxon>Mycobacteriales</taxon>
        <taxon>Mycobacteriaceae</taxon>
        <taxon>Mycobacterium</taxon>
        <taxon>Mycobacterium simiae complex</taxon>
    </lineage>
</organism>
<evidence type="ECO:0000256" key="1">
    <source>
        <dbReference type="ARBA" id="ARBA00023125"/>
    </source>
</evidence>
<dbReference type="RefSeq" id="WP_007167102.1">
    <property type="nucleotide sequence ID" value="NZ_GG770553.1"/>
</dbReference>
<dbReference type="Proteomes" id="UP000003653">
    <property type="component" value="Unassembled WGS sequence"/>
</dbReference>
<dbReference type="GO" id="GO:0003700">
    <property type="term" value="F:DNA-binding transcription factor activity"/>
    <property type="evidence" value="ECO:0007669"/>
    <property type="project" value="TreeGrafter"/>
</dbReference>
<feature type="DNA-binding region" description="H-T-H motif" evidence="2">
    <location>
        <begin position="40"/>
        <end position="59"/>
    </location>
</feature>
<dbReference type="PANTHER" id="PTHR30055:SF226">
    <property type="entry name" value="HTH-TYPE TRANSCRIPTIONAL REGULATOR PKSA"/>
    <property type="match status" value="1"/>
</dbReference>
<dbReference type="InterPro" id="IPR001647">
    <property type="entry name" value="HTH_TetR"/>
</dbReference>
<dbReference type="SUPFAM" id="SSF48498">
    <property type="entry name" value="Tetracyclin repressor-like, C-terminal domain"/>
    <property type="match status" value="1"/>
</dbReference>
<proteinExistence type="predicted"/>
<dbReference type="eggNOG" id="COG1309">
    <property type="taxonomic scope" value="Bacteria"/>
</dbReference>
<dbReference type="SUPFAM" id="SSF46689">
    <property type="entry name" value="Homeodomain-like"/>
    <property type="match status" value="1"/>
</dbReference>
<evidence type="ECO:0000256" key="2">
    <source>
        <dbReference type="PROSITE-ProRule" id="PRU00335"/>
    </source>
</evidence>
<dbReference type="Pfam" id="PF00440">
    <property type="entry name" value="TetR_N"/>
    <property type="match status" value="1"/>
</dbReference>
<protein>
    <submittedName>
        <fullName evidence="4">Transcriptional regulator, TetR family</fullName>
    </submittedName>
</protein>
<evidence type="ECO:0000313" key="5">
    <source>
        <dbReference type="Proteomes" id="UP000003653"/>
    </source>
</evidence>
<dbReference type="InterPro" id="IPR036271">
    <property type="entry name" value="Tet_transcr_reg_TetR-rel_C_sf"/>
</dbReference>
<dbReference type="Gene3D" id="1.10.357.10">
    <property type="entry name" value="Tetracycline Repressor, domain 2"/>
    <property type="match status" value="1"/>
</dbReference>
<dbReference type="InterPro" id="IPR009057">
    <property type="entry name" value="Homeodomain-like_sf"/>
</dbReference>
<feature type="domain" description="HTH tetR-type" evidence="3">
    <location>
        <begin position="17"/>
        <end position="77"/>
    </location>
</feature>
<evidence type="ECO:0000259" key="3">
    <source>
        <dbReference type="PROSITE" id="PS50977"/>
    </source>
</evidence>
<gene>
    <name evidence="4" type="ORF">HMPREF0591_3070</name>
</gene>